<evidence type="ECO:0000256" key="2">
    <source>
        <dbReference type="SAM" id="MobiDB-lite"/>
    </source>
</evidence>
<protein>
    <recommendedName>
        <fullName evidence="3">Glucosyltransferase 24 catalytic domain-containing protein</fullName>
    </recommendedName>
</protein>
<name>A0A9W7GAB9_9STRA</name>
<evidence type="ECO:0000313" key="5">
    <source>
        <dbReference type="Proteomes" id="UP001165065"/>
    </source>
</evidence>
<dbReference type="GO" id="GO:0051082">
    <property type="term" value="F:unfolded protein binding"/>
    <property type="evidence" value="ECO:0007669"/>
    <property type="project" value="TreeGrafter"/>
</dbReference>
<feature type="region of interest" description="Disordered" evidence="2">
    <location>
        <begin position="585"/>
        <end position="624"/>
    </location>
</feature>
<reference evidence="5" key="1">
    <citation type="journal article" date="2023" name="Commun. Biol.">
        <title>Genome analysis of Parmales, the sister group of diatoms, reveals the evolutionary specialization of diatoms from phago-mixotrophs to photoautotrophs.</title>
        <authorList>
            <person name="Ban H."/>
            <person name="Sato S."/>
            <person name="Yoshikawa S."/>
            <person name="Yamada K."/>
            <person name="Nakamura Y."/>
            <person name="Ichinomiya M."/>
            <person name="Sato N."/>
            <person name="Blanc-Mathieu R."/>
            <person name="Endo H."/>
            <person name="Kuwata A."/>
            <person name="Ogata H."/>
        </authorList>
    </citation>
    <scope>NUCLEOTIDE SEQUENCE [LARGE SCALE GENOMIC DNA]</scope>
</reference>
<accession>A0A9W7GAB9</accession>
<organism evidence="4 5">
    <name type="scientific">Triparma columacea</name>
    <dbReference type="NCBI Taxonomy" id="722753"/>
    <lineage>
        <taxon>Eukaryota</taxon>
        <taxon>Sar</taxon>
        <taxon>Stramenopiles</taxon>
        <taxon>Ochrophyta</taxon>
        <taxon>Bolidophyceae</taxon>
        <taxon>Parmales</taxon>
        <taxon>Triparmaceae</taxon>
        <taxon>Triparma</taxon>
    </lineage>
</organism>
<dbReference type="Pfam" id="PF18404">
    <property type="entry name" value="Glyco_transf_24"/>
    <property type="match status" value="1"/>
</dbReference>
<dbReference type="GO" id="GO:0036503">
    <property type="term" value="P:ERAD pathway"/>
    <property type="evidence" value="ECO:0007669"/>
    <property type="project" value="TreeGrafter"/>
</dbReference>
<feature type="domain" description="Glucosyltransferase 24 catalytic" evidence="3">
    <location>
        <begin position="662"/>
        <end position="934"/>
    </location>
</feature>
<gene>
    <name evidence="4" type="ORF">TrCOL_g11660</name>
</gene>
<comment type="cofactor">
    <cofactor evidence="1">
        <name>Ca(2+)</name>
        <dbReference type="ChEBI" id="CHEBI:29108"/>
    </cofactor>
</comment>
<dbReference type="AlphaFoldDB" id="A0A9W7GAB9"/>
<dbReference type="GO" id="GO:0003980">
    <property type="term" value="F:UDP-glucose:glycoprotein glucosyltransferase activity"/>
    <property type="evidence" value="ECO:0007669"/>
    <property type="project" value="InterPro"/>
</dbReference>
<dbReference type="PANTHER" id="PTHR11226:SF0">
    <property type="entry name" value="UDP-GLUCOSE:GLYCOPROTEIN GLUCOSYLTRANSFERASE"/>
    <property type="match status" value="1"/>
</dbReference>
<dbReference type="PANTHER" id="PTHR11226">
    <property type="entry name" value="UDP-GLUCOSE GLYCOPROTEIN:GLUCOSYLTRANSFERASE"/>
    <property type="match status" value="1"/>
</dbReference>
<comment type="caution">
    <text evidence="4">The sequence shown here is derived from an EMBL/GenBank/DDBJ whole genome shotgun (WGS) entry which is preliminary data.</text>
</comment>
<dbReference type="GO" id="GO:0005783">
    <property type="term" value="C:endoplasmic reticulum"/>
    <property type="evidence" value="ECO:0007669"/>
    <property type="project" value="TreeGrafter"/>
</dbReference>
<dbReference type="EMBL" id="BRYA01001101">
    <property type="protein sequence ID" value="GMI38970.1"/>
    <property type="molecule type" value="Genomic_DNA"/>
</dbReference>
<sequence length="955" mass="106291">MIRENGGIRVGYIAGDEEEEEGMVDGRWYNCVDAVTPKPNEVEFGGLLVHVLNYGITERNDAEGLVDVIWTPDVGRIVRIYCGGKKREEEGERGKEGEEDEEAIDSDLSSFITQRYMNSTSVIKSRNWDLGSCYLNGLLASLPSSGVRSLYSQLSLANEGVREMVMTGEVKEGRKSVLSKVLKKADREGLERKIYDEWEGIVKVNEEGKGGWIVGKDVEEVFNKWKEGKDVGNVEYVSGSEVTFNGYSRDLASSLSAAASGDDSLILQMISTVWMKTTALQRKVRKGLGLKDVKNGGAGEDEEENKRVWDVTTEVAKYVENEGGGGERIYMEDNIEKLVNSLKLVGFTSSLSGLPHVTNGRVSVTVILDPSTFAAQNLLPLLQFAVEHMPVDLTVLYTPKPPEMADYNDRTVPLTRIYKIAGPSGSVVVDVPDRGVVTAGVRTAMNTEWSRVGGEVDADNLACVRGEDGGCKEAEVVYGIRKLVVNGQMFDEVDEDEDIRIMGYGGRQPEASAGVQLVAMRDGVIVDDTVVMRNVGYFQLKVNSGGNYTIRLKPGSWGEGVYEEVEEVVEIKEWGGGWVKVKGRRKKGKENEVRGEEIVEEAVEGVEKEEGGSGGDGEDTEESKGGIWSALKKFVRPKGSTTPSATPLSQTSPPTTSDDSTVHVFSLATGHLYERFLKIMVLSVTSNTKRKVKFWLLENYLSPQFKKDVSKLVAGIGAEVEFVSYTWPSWLRGQTDLQRTIWGFKILFLDVLFPQDLEKIIFVDADQVMRTDIGELWDEDLEGKVWAYTPFCETNEETLGFQFWREGYWKELLGDSPYHISALYVIDLIKFRANLVGDHLRATYESLSADHNSLSNLDQDLPNFVSRDWPIKSLDVSWLWCETWCGTQTKPQAKTVDLCASPLTKEPKLDMARRIIHGDLFEESWDELDQRVKRIIADAPDESPPTSAANVKQDL</sequence>
<dbReference type="OrthoDB" id="27683at2759"/>
<dbReference type="InterPro" id="IPR029044">
    <property type="entry name" value="Nucleotide-diphossugar_trans"/>
</dbReference>
<dbReference type="GO" id="GO:0018279">
    <property type="term" value="P:protein N-linked glycosylation via asparagine"/>
    <property type="evidence" value="ECO:0007669"/>
    <property type="project" value="TreeGrafter"/>
</dbReference>
<evidence type="ECO:0000313" key="4">
    <source>
        <dbReference type="EMBL" id="GMI38970.1"/>
    </source>
</evidence>
<dbReference type="InterPro" id="IPR009448">
    <property type="entry name" value="UDP-g_GGtrans"/>
</dbReference>
<evidence type="ECO:0000256" key="1">
    <source>
        <dbReference type="ARBA" id="ARBA00001913"/>
    </source>
</evidence>
<dbReference type="Pfam" id="PF06427">
    <property type="entry name" value="UDP-g_GGTase"/>
    <property type="match status" value="1"/>
</dbReference>
<dbReference type="InterPro" id="IPR040497">
    <property type="entry name" value="Glyco_transf_24"/>
</dbReference>
<feature type="compositionally biased region" description="Low complexity" evidence="2">
    <location>
        <begin position="640"/>
        <end position="659"/>
    </location>
</feature>
<evidence type="ECO:0000259" key="3">
    <source>
        <dbReference type="Pfam" id="PF18404"/>
    </source>
</evidence>
<dbReference type="Gene3D" id="3.90.550.10">
    <property type="entry name" value="Spore Coat Polysaccharide Biosynthesis Protein SpsA, Chain A"/>
    <property type="match status" value="1"/>
</dbReference>
<dbReference type="Proteomes" id="UP001165065">
    <property type="component" value="Unassembled WGS sequence"/>
</dbReference>
<feature type="region of interest" description="Disordered" evidence="2">
    <location>
        <begin position="636"/>
        <end position="660"/>
    </location>
</feature>
<dbReference type="SUPFAM" id="SSF53448">
    <property type="entry name" value="Nucleotide-diphospho-sugar transferases"/>
    <property type="match status" value="1"/>
</dbReference>
<keyword evidence="5" id="KW-1185">Reference proteome</keyword>
<proteinExistence type="predicted"/>